<evidence type="ECO:0000256" key="1">
    <source>
        <dbReference type="SAM" id="MobiDB-lite"/>
    </source>
</evidence>
<gene>
    <name evidence="2" type="ORF">GGX14DRAFT_572303</name>
</gene>
<protein>
    <submittedName>
        <fullName evidence="2">Uncharacterized protein</fullName>
    </submittedName>
</protein>
<sequence>MVKNSRTTASKPTKTPKKVVVKSKRKTIPTEKAVAAAAKKAAAKKTPSPLFLVVCVNLRPISTAAHVTSARSSSTNFELATSTCASYTQCALQTCGLLAVRVLLFLSFRHRDITHECAAVTGFSAIGDEPCPDTGM</sequence>
<organism evidence="2 3">
    <name type="scientific">Mycena pura</name>
    <dbReference type="NCBI Taxonomy" id="153505"/>
    <lineage>
        <taxon>Eukaryota</taxon>
        <taxon>Fungi</taxon>
        <taxon>Dikarya</taxon>
        <taxon>Basidiomycota</taxon>
        <taxon>Agaricomycotina</taxon>
        <taxon>Agaricomycetes</taxon>
        <taxon>Agaricomycetidae</taxon>
        <taxon>Agaricales</taxon>
        <taxon>Marasmiineae</taxon>
        <taxon>Mycenaceae</taxon>
        <taxon>Mycena</taxon>
    </lineage>
</organism>
<feature type="compositionally biased region" description="Low complexity" evidence="1">
    <location>
        <begin position="1"/>
        <end position="13"/>
    </location>
</feature>
<dbReference type="Proteomes" id="UP001219525">
    <property type="component" value="Unassembled WGS sequence"/>
</dbReference>
<keyword evidence="3" id="KW-1185">Reference proteome</keyword>
<evidence type="ECO:0000313" key="3">
    <source>
        <dbReference type="Proteomes" id="UP001219525"/>
    </source>
</evidence>
<name>A0AAD6V254_9AGAR</name>
<accession>A0AAD6V254</accession>
<feature type="compositionally biased region" description="Basic residues" evidence="1">
    <location>
        <begin position="14"/>
        <end position="25"/>
    </location>
</feature>
<dbReference type="AlphaFoldDB" id="A0AAD6V254"/>
<comment type="caution">
    <text evidence="2">The sequence shown here is derived from an EMBL/GenBank/DDBJ whole genome shotgun (WGS) entry which is preliminary data.</text>
</comment>
<evidence type="ECO:0000313" key="2">
    <source>
        <dbReference type="EMBL" id="KAJ7200193.1"/>
    </source>
</evidence>
<dbReference type="EMBL" id="JARJCW010000064">
    <property type="protein sequence ID" value="KAJ7200193.1"/>
    <property type="molecule type" value="Genomic_DNA"/>
</dbReference>
<feature type="region of interest" description="Disordered" evidence="1">
    <location>
        <begin position="1"/>
        <end position="25"/>
    </location>
</feature>
<proteinExistence type="predicted"/>
<reference evidence="2" key="1">
    <citation type="submission" date="2023-03" db="EMBL/GenBank/DDBJ databases">
        <title>Massive genome expansion in bonnet fungi (Mycena s.s.) driven by repeated elements and novel gene families across ecological guilds.</title>
        <authorList>
            <consortium name="Lawrence Berkeley National Laboratory"/>
            <person name="Harder C.B."/>
            <person name="Miyauchi S."/>
            <person name="Viragh M."/>
            <person name="Kuo A."/>
            <person name="Thoen E."/>
            <person name="Andreopoulos B."/>
            <person name="Lu D."/>
            <person name="Skrede I."/>
            <person name="Drula E."/>
            <person name="Henrissat B."/>
            <person name="Morin E."/>
            <person name="Kohler A."/>
            <person name="Barry K."/>
            <person name="LaButti K."/>
            <person name="Morin E."/>
            <person name="Salamov A."/>
            <person name="Lipzen A."/>
            <person name="Mereny Z."/>
            <person name="Hegedus B."/>
            <person name="Baldrian P."/>
            <person name="Stursova M."/>
            <person name="Weitz H."/>
            <person name="Taylor A."/>
            <person name="Grigoriev I.V."/>
            <person name="Nagy L.G."/>
            <person name="Martin F."/>
            <person name="Kauserud H."/>
        </authorList>
    </citation>
    <scope>NUCLEOTIDE SEQUENCE</scope>
    <source>
        <strain evidence="2">9144</strain>
    </source>
</reference>